<evidence type="ECO:0000313" key="3">
    <source>
        <dbReference type="EMBL" id="BDZ52499.1"/>
    </source>
</evidence>
<gene>
    <name evidence="3" type="ORF">GCM10025867_47400</name>
</gene>
<reference evidence="4" key="1">
    <citation type="journal article" date="2019" name="Int. J. Syst. Evol. Microbiol.">
        <title>The Global Catalogue of Microorganisms (GCM) 10K type strain sequencing project: providing services to taxonomists for standard genome sequencing and annotation.</title>
        <authorList>
            <consortium name="The Broad Institute Genomics Platform"/>
            <consortium name="The Broad Institute Genome Sequencing Center for Infectious Disease"/>
            <person name="Wu L."/>
            <person name="Ma J."/>
        </authorList>
    </citation>
    <scope>NUCLEOTIDE SEQUENCE [LARGE SCALE GENOMIC DNA]</scope>
    <source>
        <strain evidence="4">NBRC 108728</strain>
    </source>
</reference>
<feature type="transmembrane region" description="Helical" evidence="2">
    <location>
        <begin position="69"/>
        <end position="87"/>
    </location>
</feature>
<feature type="transmembrane region" description="Helical" evidence="2">
    <location>
        <begin position="123"/>
        <end position="144"/>
    </location>
</feature>
<keyword evidence="2" id="KW-1133">Transmembrane helix</keyword>
<feature type="region of interest" description="Disordered" evidence="1">
    <location>
        <begin position="203"/>
        <end position="259"/>
    </location>
</feature>
<feature type="transmembrane region" description="Helical" evidence="2">
    <location>
        <begin position="45"/>
        <end position="63"/>
    </location>
</feature>
<keyword evidence="2" id="KW-0812">Transmembrane</keyword>
<dbReference type="Gene3D" id="1.20.120.1220">
    <property type="match status" value="1"/>
</dbReference>
<evidence type="ECO:0000313" key="4">
    <source>
        <dbReference type="Proteomes" id="UP001321486"/>
    </source>
</evidence>
<name>A0ABM8GVK3_9MICO</name>
<keyword evidence="3" id="KW-0614">Plasmid</keyword>
<feature type="compositionally biased region" description="Low complexity" evidence="1">
    <location>
        <begin position="246"/>
        <end position="259"/>
    </location>
</feature>
<keyword evidence="2" id="KW-0472">Membrane</keyword>
<feature type="compositionally biased region" description="Basic residues" evidence="1">
    <location>
        <begin position="205"/>
        <end position="214"/>
    </location>
</feature>
<dbReference type="Proteomes" id="UP001321486">
    <property type="component" value="Plasmid pNBRC108728a"/>
</dbReference>
<dbReference type="RefSeq" id="WP_286347348.1">
    <property type="nucleotide sequence ID" value="NZ_AP027733.1"/>
</dbReference>
<accession>A0ABM8GVK3</accession>
<dbReference type="EMBL" id="AP027733">
    <property type="protein sequence ID" value="BDZ52499.1"/>
    <property type="molecule type" value="Genomic_DNA"/>
</dbReference>
<geneLocation type="plasmid" evidence="3 4">
    <name>pNBRC108728a</name>
</geneLocation>
<evidence type="ECO:0000256" key="1">
    <source>
        <dbReference type="SAM" id="MobiDB-lite"/>
    </source>
</evidence>
<evidence type="ECO:0000256" key="2">
    <source>
        <dbReference type="SAM" id="Phobius"/>
    </source>
</evidence>
<organism evidence="3 4">
    <name type="scientific">Frondihabitans sucicola</name>
    <dbReference type="NCBI Taxonomy" id="1268041"/>
    <lineage>
        <taxon>Bacteria</taxon>
        <taxon>Bacillati</taxon>
        <taxon>Actinomycetota</taxon>
        <taxon>Actinomycetes</taxon>
        <taxon>Micrococcales</taxon>
        <taxon>Microbacteriaceae</taxon>
        <taxon>Frondihabitans</taxon>
    </lineage>
</organism>
<feature type="transmembrane region" description="Helical" evidence="2">
    <location>
        <begin position="173"/>
        <end position="190"/>
    </location>
</feature>
<feature type="transmembrane region" description="Helical" evidence="2">
    <location>
        <begin position="94"/>
        <end position="117"/>
    </location>
</feature>
<keyword evidence="4" id="KW-1185">Reference proteome</keyword>
<sequence length="259" mass="27340">MSTETTHSIDEGDEAVILIDEPVQGDVENEPAAPWTPLFRHPSQVALTAAAIVVAIFASVHSGAPAGPLGIAAWVTLAAPVTVLALIDARVYRLPFVISVPMFLVVFALSAVASFIHGGLEQLGWMGVASGVPFAFGFAAWWFGKMGLGDVPVIASIGAALSLAGPGTLLGGLIYIPTAVALLLYLGLWLRTKLSPASWPTHGTFKGKKGRHSASRWPSGLSERWRSGHPWRRCSSASRRLHEEGPASWDAGPSSWSSS</sequence>
<protein>
    <recommendedName>
        <fullName evidence="5">Prepilin peptidase</fullName>
    </recommendedName>
</protein>
<proteinExistence type="predicted"/>
<evidence type="ECO:0008006" key="5">
    <source>
        <dbReference type="Google" id="ProtNLM"/>
    </source>
</evidence>